<evidence type="ECO:0000256" key="1">
    <source>
        <dbReference type="ARBA" id="ARBA00004418"/>
    </source>
</evidence>
<comment type="subcellular location">
    <subcellularLocation>
        <location evidence="1">Periplasm</location>
    </subcellularLocation>
</comment>
<reference evidence="9" key="1">
    <citation type="submission" date="2014-09" db="EMBL/GenBank/DDBJ databases">
        <title>Vibrio variabilis JCM 19239. (C206) whole genome shotgun sequence.</title>
        <authorList>
            <person name="Sawabe T."/>
            <person name="Meirelles P."/>
            <person name="Nakanishi M."/>
            <person name="Sayaka M."/>
            <person name="Hattori M."/>
            <person name="Ohkuma M."/>
        </authorList>
    </citation>
    <scope>NUCLEOTIDE SEQUENCE [LARGE SCALE GENOMIC DNA]</scope>
    <source>
        <strain evidence="9">JCM 19239</strain>
    </source>
</reference>
<gene>
    <name evidence="8" type="ORF">JCM19239_7946</name>
</gene>
<evidence type="ECO:0000313" key="9">
    <source>
        <dbReference type="Proteomes" id="UP000029223"/>
    </source>
</evidence>
<name>A0ABQ0JGJ0_9VIBR</name>
<evidence type="ECO:0000256" key="3">
    <source>
        <dbReference type="ARBA" id="ARBA00022729"/>
    </source>
</evidence>
<dbReference type="PIRSF" id="PIRSF005427">
    <property type="entry name" value="RseB"/>
    <property type="match status" value="1"/>
</dbReference>
<evidence type="ECO:0000256" key="4">
    <source>
        <dbReference type="ARBA" id="ARBA00022764"/>
    </source>
</evidence>
<dbReference type="PANTHER" id="PTHR38782:SF1">
    <property type="entry name" value="SIGMA-E FACTOR REGULATORY PROTEIN RSEB"/>
    <property type="match status" value="1"/>
</dbReference>
<dbReference type="CDD" id="cd16327">
    <property type="entry name" value="RseB"/>
    <property type="match status" value="1"/>
</dbReference>
<protein>
    <submittedName>
        <fullName evidence="8">Sigma factor RpoE negative regulatory protein RseB</fullName>
    </submittedName>
</protein>
<dbReference type="NCBIfam" id="NF006990">
    <property type="entry name" value="PRK09455.1"/>
    <property type="match status" value="1"/>
</dbReference>
<accession>A0ABQ0JGJ0</accession>
<evidence type="ECO:0000256" key="2">
    <source>
        <dbReference type="ARBA" id="ARBA00008150"/>
    </source>
</evidence>
<dbReference type="Pfam" id="PF17188">
    <property type="entry name" value="MucB_RseB_C"/>
    <property type="match status" value="1"/>
</dbReference>
<proteinExistence type="inferred from homology"/>
<dbReference type="InterPro" id="IPR033436">
    <property type="entry name" value="MucB/RseB_C"/>
</dbReference>
<dbReference type="PANTHER" id="PTHR38782">
    <property type="match status" value="1"/>
</dbReference>
<dbReference type="Proteomes" id="UP000029223">
    <property type="component" value="Unassembled WGS sequence"/>
</dbReference>
<sequence>MNEKLLTSSLLLFSLFANSAFAEEESSVEALLHQMNEASQQLNYELSYILIKKSSIEPLLYRHATHEEQQLAHLVYLSGPVREVIRRGNEVSYIEPGVDPFTIESGKMVAPLMPLLNSDIKKLSQYYDYVRVGRAREAGAAAQVFRVVPKDGLRYSYVLWVDEKSKLPLRADLLDRDGEILEQYRVISYSINDHIATMMSSLDEVQLPAVLSLPKGNIENTFWQVGWVPSGFNPKDLNRYRMIASEDVVESQMYTDGLFSFSVYVSERDSNSMKGQLIRQGRRTVHSIVTGDKQISVVGDIPPATAQRIAQSVKLNKVQQADEGVTP</sequence>
<dbReference type="Gene3D" id="3.30.200.100">
    <property type="entry name" value="MucB/RseB, C-terminal domain"/>
    <property type="match status" value="1"/>
</dbReference>
<keyword evidence="9" id="KW-1185">Reference proteome</keyword>
<reference evidence="9" key="2">
    <citation type="submission" date="2014-09" db="EMBL/GenBank/DDBJ databases">
        <authorList>
            <consortium name="NBRP consortium"/>
            <person name="Sawabe T."/>
            <person name="Meirelles P."/>
            <person name="Nakanishi M."/>
            <person name="Sayaka M."/>
            <person name="Hattori M."/>
            <person name="Ohkuma M."/>
        </authorList>
    </citation>
    <scope>NUCLEOTIDE SEQUENCE [LARGE SCALE GENOMIC DNA]</scope>
    <source>
        <strain evidence="9">JCM 19239</strain>
    </source>
</reference>
<evidence type="ECO:0000259" key="6">
    <source>
        <dbReference type="Pfam" id="PF03888"/>
    </source>
</evidence>
<dbReference type="EMBL" id="BBMS01000035">
    <property type="protein sequence ID" value="GAL27885.1"/>
    <property type="molecule type" value="Genomic_DNA"/>
</dbReference>
<dbReference type="InterPro" id="IPR033434">
    <property type="entry name" value="MucB/RseB_N"/>
</dbReference>
<dbReference type="InterPro" id="IPR038484">
    <property type="entry name" value="MucB/RseB_C_sf"/>
</dbReference>
<organism evidence="8 9">
    <name type="scientific">Vibrio variabilis</name>
    <dbReference type="NCBI Taxonomy" id="990271"/>
    <lineage>
        <taxon>Bacteria</taxon>
        <taxon>Pseudomonadati</taxon>
        <taxon>Pseudomonadota</taxon>
        <taxon>Gammaproteobacteria</taxon>
        <taxon>Vibrionales</taxon>
        <taxon>Vibrionaceae</taxon>
        <taxon>Vibrio</taxon>
    </lineage>
</organism>
<dbReference type="Pfam" id="PF03888">
    <property type="entry name" value="MucB_RseB"/>
    <property type="match status" value="1"/>
</dbReference>
<feature type="chain" id="PRO_5046966658" evidence="5">
    <location>
        <begin position="23"/>
        <end position="327"/>
    </location>
</feature>
<evidence type="ECO:0000256" key="5">
    <source>
        <dbReference type="SAM" id="SignalP"/>
    </source>
</evidence>
<feature type="domain" description="MucB/RseB C-terminal" evidence="7">
    <location>
        <begin position="219"/>
        <end position="314"/>
    </location>
</feature>
<evidence type="ECO:0000313" key="8">
    <source>
        <dbReference type="EMBL" id="GAL27885.1"/>
    </source>
</evidence>
<keyword evidence="3 5" id="KW-0732">Signal</keyword>
<feature type="domain" description="MucB/RseB N-terminal" evidence="6">
    <location>
        <begin position="28"/>
        <end position="201"/>
    </location>
</feature>
<keyword evidence="4" id="KW-0574">Periplasm</keyword>
<feature type="signal peptide" evidence="5">
    <location>
        <begin position="1"/>
        <end position="22"/>
    </location>
</feature>
<dbReference type="Gene3D" id="2.50.20.10">
    <property type="entry name" value="Lipoprotein localisation LolA/LolB/LppX"/>
    <property type="match status" value="1"/>
</dbReference>
<comment type="caution">
    <text evidence="8">The sequence shown here is derived from an EMBL/GenBank/DDBJ whole genome shotgun (WGS) entry which is preliminary data.</text>
</comment>
<comment type="similarity">
    <text evidence="2">Belongs to the RseB family.</text>
</comment>
<evidence type="ECO:0000259" key="7">
    <source>
        <dbReference type="Pfam" id="PF17188"/>
    </source>
</evidence>
<dbReference type="InterPro" id="IPR005588">
    <property type="entry name" value="MucB_RseB"/>
</dbReference>